<dbReference type="SUPFAM" id="SSF53474">
    <property type="entry name" value="alpha/beta-Hydrolases"/>
    <property type="match status" value="1"/>
</dbReference>
<dbReference type="PANTHER" id="PTHR10039:SF16">
    <property type="entry name" value="GPI INOSITOL-DEACYLASE"/>
    <property type="match status" value="1"/>
</dbReference>
<evidence type="ECO:0000256" key="4">
    <source>
        <dbReference type="SAM" id="MobiDB-lite"/>
    </source>
</evidence>
<dbReference type="InterPro" id="IPR001680">
    <property type="entry name" value="WD40_rpt"/>
</dbReference>
<evidence type="ECO:0000256" key="1">
    <source>
        <dbReference type="ARBA" id="ARBA00007920"/>
    </source>
</evidence>
<evidence type="ECO:0000256" key="3">
    <source>
        <dbReference type="PROSITE-ProRule" id="PRU00221"/>
    </source>
</evidence>
<dbReference type="Proteomes" id="UP000006039">
    <property type="component" value="Unassembled WGS sequence"/>
</dbReference>
<reference evidence="8" key="3">
    <citation type="submission" date="2010-09" db="EMBL/GenBank/DDBJ databases">
        <title>Annotation of Gaeumannomyces graminis var. tritici R3-111a-1.</title>
        <authorList>
            <consortium name="The Broad Institute Genome Sequencing Platform"/>
            <person name="Ma L.-J."/>
            <person name="Dead R."/>
            <person name="Young S.K."/>
            <person name="Zeng Q."/>
            <person name="Gargeya S."/>
            <person name="Fitzgerald M."/>
            <person name="Haas B."/>
            <person name="Abouelleil A."/>
            <person name="Alvarado L."/>
            <person name="Arachchi H.M."/>
            <person name="Berlin A."/>
            <person name="Brown A."/>
            <person name="Chapman S.B."/>
            <person name="Chen Z."/>
            <person name="Dunbar C."/>
            <person name="Freedman E."/>
            <person name="Gearin G."/>
            <person name="Gellesch M."/>
            <person name="Goldberg J."/>
            <person name="Griggs A."/>
            <person name="Gujja S."/>
            <person name="Heiman D."/>
            <person name="Howarth C."/>
            <person name="Larson L."/>
            <person name="Lui A."/>
            <person name="MacDonald P.J.P."/>
            <person name="Mehta T."/>
            <person name="Montmayeur A."/>
            <person name="Murphy C."/>
            <person name="Neiman D."/>
            <person name="Pearson M."/>
            <person name="Priest M."/>
            <person name="Roberts A."/>
            <person name="Saif S."/>
            <person name="Shea T."/>
            <person name="Shenoy N."/>
            <person name="Sisk P."/>
            <person name="Stolte C."/>
            <person name="Sykes S."/>
            <person name="Yandava C."/>
            <person name="Wortman J."/>
            <person name="Nusbaum C."/>
            <person name="Birren B."/>
        </authorList>
    </citation>
    <scope>NUCLEOTIDE SEQUENCE</scope>
    <source>
        <strain evidence="8">R3-111a-1</strain>
    </source>
</reference>
<feature type="domain" description="DUF676" evidence="5">
    <location>
        <begin position="92"/>
        <end position="220"/>
    </location>
</feature>
<dbReference type="InterPro" id="IPR056884">
    <property type="entry name" value="NPHP3-like_N"/>
</dbReference>
<keyword evidence="2" id="KW-0677">Repeat</keyword>
<organism evidence="8">
    <name type="scientific">Gaeumannomyces tritici (strain R3-111a-1)</name>
    <name type="common">Wheat and barley take-all root rot fungus</name>
    <name type="synonym">Gaeumannomyces graminis var. tritici</name>
    <dbReference type="NCBI Taxonomy" id="644352"/>
    <lineage>
        <taxon>Eukaryota</taxon>
        <taxon>Fungi</taxon>
        <taxon>Dikarya</taxon>
        <taxon>Ascomycota</taxon>
        <taxon>Pezizomycotina</taxon>
        <taxon>Sordariomycetes</taxon>
        <taxon>Sordariomycetidae</taxon>
        <taxon>Magnaporthales</taxon>
        <taxon>Magnaporthaceae</taxon>
        <taxon>Gaeumannomyces</taxon>
    </lineage>
</organism>
<evidence type="ECO:0000313" key="10">
    <source>
        <dbReference type="Proteomes" id="UP000006039"/>
    </source>
</evidence>
<dbReference type="HOGENOM" id="CLU_001384_1_0_1"/>
<proteinExistence type="inferred from homology"/>
<keyword evidence="3" id="KW-0853">WD repeat</keyword>
<dbReference type="InterPro" id="IPR007751">
    <property type="entry name" value="DUF676_lipase-like"/>
</dbReference>
<dbReference type="EnsemblFungi" id="EJT77590">
    <property type="protein sequence ID" value="EJT77590"/>
    <property type="gene ID" value="GGTG_02696"/>
</dbReference>
<evidence type="ECO:0000259" key="7">
    <source>
        <dbReference type="Pfam" id="PF24883"/>
    </source>
</evidence>
<accession>J3NN38</accession>
<evidence type="ECO:0000259" key="5">
    <source>
        <dbReference type="Pfam" id="PF05057"/>
    </source>
</evidence>
<reference evidence="8" key="2">
    <citation type="submission" date="2010-07" db="EMBL/GenBank/DDBJ databases">
        <authorList>
            <consortium name="The Broad Institute Genome Sequencing Platform"/>
            <consortium name="Broad Institute Genome Sequencing Center for Infectious Disease"/>
            <person name="Ma L.-J."/>
            <person name="Dead R."/>
            <person name="Young S."/>
            <person name="Zeng Q."/>
            <person name="Koehrsen M."/>
            <person name="Alvarado L."/>
            <person name="Berlin A."/>
            <person name="Chapman S.B."/>
            <person name="Chen Z."/>
            <person name="Freedman E."/>
            <person name="Gellesch M."/>
            <person name="Goldberg J."/>
            <person name="Griggs A."/>
            <person name="Gujja S."/>
            <person name="Heilman E.R."/>
            <person name="Heiman D."/>
            <person name="Hepburn T."/>
            <person name="Howarth C."/>
            <person name="Jen D."/>
            <person name="Larson L."/>
            <person name="Mehta T."/>
            <person name="Neiman D."/>
            <person name="Pearson M."/>
            <person name="Roberts A."/>
            <person name="Saif S."/>
            <person name="Shea T."/>
            <person name="Shenoy N."/>
            <person name="Sisk P."/>
            <person name="Stolte C."/>
            <person name="Sykes S."/>
            <person name="Walk T."/>
            <person name="White J."/>
            <person name="Yandava C."/>
            <person name="Haas B."/>
            <person name="Nusbaum C."/>
            <person name="Birren B."/>
        </authorList>
    </citation>
    <scope>NUCLEOTIDE SEQUENCE</scope>
    <source>
        <strain evidence="8">R3-111a-1</strain>
    </source>
</reference>
<dbReference type="SMART" id="SM00320">
    <property type="entry name" value="WD40"/>
    <property type="match status" value="6"/>
</dbReference>
<reference evidence="10" key="1">
    <citation type="submission" date="2010-07" db="EMBL/GenBank/DDBJ databases">
        <title>The genome sequence of Gaeumannomyces graminis var. tritici strain R3-111a-1.</title>
        <authorList>
            <consortium name="The Broad Institute Genome Sequencing Platform"/>
            <person name="Ma L.-J."/>
            <person name="Dead R."/>
            <person name="Young S."/>
            <person name="Zeng Q."/>
            <person name="Koehrsen M."/>
            <person name="Alvarado L."/>
            <person name="Berlin A."/>
            <person name="Chapman S.B."/>
            <person name="Chen Z."/>
            <person name="Freedman E."/>
            <person name="Gellesch M."/>
            <person name="Goldberg J."/>
            <person name="Griggs A."/>
            <person name="Gujja S."/>
            <person name="Heilman E.R."/>
            <person name="Heiman D."/>
            <person name="Hepburn T."/>
            <person name="Howarth C."/>
            <person name="Jen D."/>
            <person name="Larson L."/>
            <person name="Mehta T."/>
            <person name="Neiman D."/>
            <person name="Pearson M."/>
            <person name="Roberts A."/>
            <person name="Saif S."/>
            <person name="Shea T."/>
            <person name="Shenoy N."/>
            <person name="Sisk P."/>
            <person name="Stolte C."/>
            <person name="Sykes S."/>
            <person name="Walk T."/>
            <person name="White J."/>
            <person name="Yandava C."/>
            <person name="Haas B."/>
            <person name="Nusbaum C."/>
            <person name="Birren B."/>
        </authorList>
    </citation>
    <scope>NUCLEOTIDE SEQUENCE [LARGE SCALE GENOMIC DNA]</scope>
    <source>
        <strain evidence="10">R3-111a-1</strain>
    </source>
</reference>
<dbReference type="OrthoDB" id="194358at2759"/>
<dbReference type="eggNOG" id="KOG2029">
    <property type="taxonomic scope" value="Eukaryota"/>
</dbReference>
<dbReference type="VEuPathDB" id="FungiDB:GGTG_02696"/>
<dbReference type="SUPFAM" id="SSF50978">
    <property type="entry name" value="WD40 repeat-like"/>
    <property type="match status" value="2"/>
</dbReference>
<dbReference type="Pfam" id="PF00400">
    <property type="entry name" value="WD40"/>
    <property type="match status" value="1"/>
</dbReference>
<feature type="compositionally biased region" description="Low complexity" evidence="4">
    <location>
        <begin position="1627"/>
        <end position="1642"/>
    </location>
</feature>
<comment type="similarity">
    <text evidence="1">Belongs to the putative lipase ROG1 family.</text>
</comment>
<evidence type="ECO:0000259" key="6">
    <source>
        <dbReference type="Pfam" id="PF22939"/>
    </source>
</evidence>
<protein>
    <submittedName>
        <fullName evidence="8 9">Uncharacterized protein</fullName>
    </submittedName>
</protein>
<dbReference type="SUPFAM" id="SSF52540">
    <property type="entry name" value="P-loop containing nucleoside triphosphate hydrolases"/>
    <property type="match status" value="1"/>
</dbReference>
<dbReference type="EMBL" id="GL385396">
    <property type="protein sequence ID" value="EJT77590.1"/>
    <property type="molecule type" value="Genomic_DNA"/>
</dbReference>
<feature type="region of interest" description="Disordered" evidence="4">
    <location>
        <begin position="1619"/>
        <end position="1674"/>
    </location>
</feature>
<dbReference type="InterPro" id="IPR054471">
    <property type="entry name" value="GPIID_WHD"/>
</dbReference>
<evidence type="ECO:0000313" key="8">
    <source>
        <dbReference type="EMBL" id="EJT77590.1"/>
    </source>
</evidence>
<dbReference type="Pfam" id="PF24883">
    <property type="entry name" value="NPHP3_N"/>
    <property type="match status" value="1"/>
</dbReference>
<dbReference type="InterPro" id="IPR015943">
    <property type="entry name" value="WD40/YVTN_repeat-like_dom_sf"/>
</dbReference>
<evidence type="ECO:0000313" key="9">
    <source>
        <dbReference type="EnsemblFungi" id="EJT77590"/>
    </source>
</evidence>
<sequence length="1674" mass="185538">MESRPRNEPRPGLLSERHSFPLQTPSLSVSGIRRGLTRGFSFQRRSTIASASVTISSGCTNASSDVAFQADTWGPLGLNLLHSPPEPLIDFIFVHGLRGGSIKTWTKGGDPRLFWPQAWLPRDPDLQHVRIHSYGYNSDWGDNKHDFLDLDDFGRSLFGEMSTSPHLRRDKTPIILVGHSMGGLVIKKAYLFAQRDSQATDLASRIQCMFFMATPHRGSDSAKLLNNILRASAVHNSKGYITDLIPNSSQISSINDEFRHSTDSLQIWSFYETVRTKLGTSSAAIVGKESAIMGHKQEIVNPLYADHRNICKFDSPADPNYAFIRNSLVKATEDVLGDIFTEKADETRVEISLLETYLHITHDPEDDILNIESKKIPGSCEWLLETPSFRDWRDGDSAKHPLLCYWLTGQPGAGKSLLTCHTIRHLQDDLGVDTCYYVFRHGRRGQQTASSMLRALAFQMAMLHPAARRALVSMSEAGVTFDKDDERTIWKKIFVNGVLSLPIPSAQYWVIDGLDECINADRLLSLLCSLQPEPDRISLRIFFSSRRLPDLERHFSRFDTDERLYRHQISFEDTRADIQRLVEDSSDSLPVEPERRAELVEKLVSRSDGAFLWADLALDELGKVFDEDEINEALDQVPLKMESLYTRILEDMENNRRHIKLMAALLECAVCSTRPLKVDELQACLSLQLGSRVLNIERIIDELCPQLLRVDPHGNVQLVHATVGDFLLSDDCTSAFQLQKSAAHADLATVCLGYLVEDEMRPPRHPAFASKASAKVKVRSAFADYACTSWSEHLALSSSASDELFLLLDKFFRSNVLSWVEHVLRRKGNLYHLARASRNLQRYLDRRVKHTSPIGKQFSNIQAWQTDLARIALKFGTSLLEDPSAIHFVVPPLCPTLSGIHREFGNSAKGLHLAGITNETWDDCICYIDYRLGRAVCLTACDGWFAIGMKSGHVKLYRQTACDQAAQLDHGEPVRCLKFDHASRRLVSFGFSKMKMWKIDDATCLWTVARDSKSLVTTVTFTEDDSSLLTVDKHGNIAAFSAKYGIRIDEPSTAQTLTHRRGTRQVILDADICPNAELLVIAHRGRPPQIWGLQPDVMIGVCNLRRDTPGHPIMSVSEVLFNPNPAIELLAVSYQDGELAIFDRWAEEEHELKSVAGNALALSSSPDGHTLATGDAHGVIKLWDFETLSLMYCIRSNETEVRSLAFSGDGSRLYDIRDTKTKVWEPSVLLRKAATEESSISDSVAALIPAVDAPVSQETLDVTHVIAPPGAGCILAGRNDGAVAVGDLHTGIIASSPLYTHPKGTYVTKIAWNSSLIASADSDRQVEVRAIRDGSQPGSPAPWSADQTPIYETKLDGPLLTLMLHPDQPLLLISLGLETRLVDLVSREERILRCEHDDDPFRTWAWVTLPHGPVCVLGARAHEIDAFTCEPGPEMTLFYRWGVAAKDAEPAAIENIAVDKSGSCIAVTLEGDLQHPEAPKLLLYRASAIGAALETGDGPKAETAAGDILGQLPNRSVKAFYGFYGDRVVFLDHDLWVRSVATAVSIPLGPRRVRRRRSTFSSRSTEEPASNGHFFVPREFISTSNGADPVLTVDGAVIFPQEGELGVIRNALEWTFGNSTGDDQQISSHSPSSSSTAGSGSARMRRRSGTNNSNSLGRVSGRRAFNTAIRTPIA</sequence>
<evidence type="ECO:0000256" key="2">
    <source>
        <dbReference type="ARBA" id="ARBA00022737"/>
    </source>
</evidence>
<dbReference type="InterPro" id="IPR036322">
    <property type="entry name" value="WD40_repeat_dom_sf"/>
</dbReference>
<dbReference type="Pfam" id="PF05057">
    <property type="entry name" value="DUF676"/>
    <property type="match status" value="1"/>
</dbReference>
<dbReference type="Gene3D" id="3.40.50.1820">
    <property type="entry name" value="alpha/beta hydrolase"/>
    <property type="match status" value="1"/>
</dbReference>
<dbReference type="InterPro" id="IPR029058">
    <property type="entry name" value="AB_hydrolase_fold"/>
</dbReference>
<dbReference type="RefSeq" id="XP_009218735.1">
    <property type="nucleotide sequence ID" value="XM_009220471.1"/>
</dbReference>
<dbReference type="PANTHER" id="PTHR10039">
    <property type="entry name" value="AMELOGENIN"/>
    <property type="match status" value="1"/>
</dbReference>
<name>J3NN38_GAET3</name>
<dbReference type="InterPro" id="IPR027417">
    <property type="entry name" value="P-loop_NTPase"/>
</dbReference>
<dbReference type="GeneID" id="20343154"/>
<keyword evidence="10" id="KW-1185">Reference proteome</keyword>
<gene>
    <name evidence="9" type="primary">20343154</name>
    <name evidence="8" type="ORF">GGTG_02696</name>
</gene>
<feature type="domain" description="Nephrocystin 3-like N-terminal" evidence="7">
    <location>
        <begin position="378"/>
        <end position="546"/>
    </location>
</feature>
<reference evidence="9" key="5">
    <citation type="submission" date="2018-04" db="UniProtKB">
        <authorList>
            <consortium name="EnsemblFungi"/>
        </authorList>
    </citation>
    <scope>IDENTIFICATION</scope>
    <source>
        <strain evidence="9">R3-111a-1</strain>
    </source>
</reference>
<feature type="domain" description="GPI inositol-deacylase winged helix" evidence="6">
    <location>
        <begin position="650"/>
        <end position="738"/>
    </location>
</feature>
<dbReference type="Gene3D" id="3.40.50.300">
    <property type="entry name" value="P-loop containing nucleotide triphosphate hydrolases"/>
    <property type="match status" value="1"/>
</dbReference>
<reference evidence="9" key="4">
    <citation type="journal article" date="2015" name="G3 (Bethesda)">
        <title>Genome sequences of three phytopathogenic species of the Magnaporthaceae family of fungi.</title>
        <authorList>
            <person name="Okagaki L.H."/>
            <person name="Nunes C.C."/>
            <person name="Sailsbery J."/>
            <person name="Clay B."/>
            <person name="Brown D."/>
            <person name="John T."/>
            <person name="Oh Y."/>
            <person name="Young N."/>
            <person name="Fitzgerald M."/>
            <person name="Haas B.J."/>
            <person name="Zeng Q."/>
            <person name="Young S."/>
            <person name="Adiconis X."/>
            <person name="Fan L."/>
            <person name="Levin J.Z."/>
            <person name="Mitchell T.K."/>
            <person name="Okubara P.A."/>
            <person name="Farman M.L."/>
            <person name="Kohn L.M."/>
            <person name="Birren B."/>
            <person name="Ma L.-J."/>
            <person name="Dean R.A."/>
        </authorList>
    </citation>
    <scope>NUCLEOTIDE SEQUENCE</scope>
    <source>
        <strain evidence="9">R3-111a-1</strain>
    </source>
</reference>
<dbReference type="Gene3D" id="2.130.10.10">
    <property type="entry name" value="YVTN repeat-like/Quinoprotein amine dehydrogenase"/>
    <property type="match status" value="3"/>
</dbReference>
<dbReference type="Pfam" id="PF22939">
    <property type="entry name" value="WHD_GPIID"/>
    <property type="match status" value="1"/>
</dbReference>
<dbReference type="PROSITE" id="PS50082">
    <property type="entry name" value="WD_REPEATS_2"/>
    <property type="match status" value="1"/>
</dbReference>
<feature type="repeat" description="WD" evidence="3">
    <location>
        <begin position="1152"/>
        <end position="1193"/>
    </location>
</feature>